<organism evidence="4 5">
    <name type="scientific">Streptomyces malaysiense</name>
    <dbReference type="NCBI Taxonomy" id="1428626"/>
    <lineage>
        <taxon>Bacteria</taxon>
        <taxon>Bacillati</taxon>
        <taxon>Actinomycetota</taxon>
        <taxon>Actinomycetes</taxon>
        <taxon>Kitasatosporales</taxon>
        <taxon>Streptomycetaceae</taxon>
        <taxon>Streptomyces</taxon>
    </lineage>
</organism>
<evidence type="ECO:0000313" key="5">
    <source>
        <dbReference type="Proteomes" id="UP000034838"/>
    </source>
</evidence>
<evidence type="ECO:0000259" key="3">
    <source>
        <dbReference type="PROSITE" id="PS50075"/>
    </source>
</evidence>
<dbReference type="SMART" id="SM00823">
    <property type="entry name" value="PKS_PP"/>
    <property type="match status" value="1"/>
</dbReference>
<dbReference type="AlphaFoldDB" id="A0A1J4PWG9"/>
<dbReference type="Gene3D" id="1.10.1200.10">
    <property type="entry name" value="ACP-like"/>
    <property type="match status" value="1"/>
</dbReference>
<dbReference type="GO" id="GO:0031177">
    <property type="term" value="F:phosphopantetheine binding"/>
    <property type="evidence" value="ECO:0007669"/>
    <property type="project" value="InterPro"/>
</dbReference>
<accession>A0A1J4PWG9</accession>
<dbReference type="OrthoDB" id="3872735at2"/>
<dbReference type="PROSITE" id="PS50075">
    <property type="entry name" value="CARRIER"/>
    <property type="match status" value="1"/>
</dbReference>
<dbReference type="Proteomes" id="UP000034838">
    <property type="component" value="Unassembled WGS sequence"/>
</dbReference>
<dbReference type="InterPro" id="IPR006162">
    <property type="entry name" value="Ppantetheine_attach_site"/>
</dbReference>
<evidence type="ECO:0000256" key="1">
    <source>
        <dbReference type="ARBA" id="ARBA00022450"/>
    </source>
</evidence>
<dbReference type="RefSeq" id="WP_046429417.1">
    <property type="nucleotide sequence ID" value="NZ_LBDA02000056.1"/>
</dbReference>
<dbReference type="SUPFAM" id="SSF47336">
    <property type="entry name" value="ACP-like"/>
    <property type="match status" value="1"/>
</dbReference>
<name>A0A1J4PWG9_9ACTN</name>
<keyword evidence="2" id="KW-0597">Phosphoprotein</keyword>
<dbReference type="PROSITE" id="PS00012">
    <property type="entry name" value="PHOSPHOPANTETHEINE"/>
    <property type="match status" value="1"/>
</dbReference>
<dbReference type="Pfam" id="PF00550">
    <property type="entry name" value="PP-binding"/>
    <property type="match status" value="1"/>
</dbReference>
<evidence type="ECO:0000313" key="4">
    <source>
        <dbReference type="EMBL" id="OIK25089.1"/>
    </source>
</evidence>
<reference evidence="4" key="1">
    <citation type="submission" date="2016-10" db="EMBL/GenBank/DDBJ databases">
        <title>Genome sequence of Streptomyces malaysiense MUSC 136.</title>
        <authorList>
            <person name="Lee L.-H."/>
            <person name="Ser H.-L."/>
        </authorList>
    </citation>
    <scope>NUCLEOTIDE SEQUENCE [LARGE SCALE GENOMIC DNA]</scope>
    <source>
        <strain evidence="4">MUSC 136</strain>
    </source>
</reference>
<dbReference type="InterPro" id="IPR036736">
    <property type="entry name" value="ACP-like_sf"/>
</dbReference>
<dbReference type="GO" id="GO:0017000">
    <property type="term" value="P:antibiotic biosynthetic process"/>
    <property type="evidence" value="ECO:0007669"/>
    <property type="project" value="UniProtKB-ARBA"/>
</dbReference>
<dbReference type="InterPro" id="IPR009081">
    <property type="entry name" value="PP-bd_ACP"/>
</dbReference>
<comment type="caution">
    <text evidence="4">The sequence shown here is derived from an EMBL/GenBank/DDBJ whole genome shotgun (WGS) entry which is preliminary data.</text>
</comment>
<dbReference type="EMBL" id="LBDA02000056">
    <property type="protein sequence ID" value="OIK25089.1"/>
    <property type="molecule type" value="Genomic_DNA"/>
</dbReference>
<protein>
    <recommendedName>
        <fullName evidence="3">Carrier domain-containing protein</fullName>
    </recommendedName>
</protein>
<sequence>MPTRTREQLDLLLRTVVSDVIGTEPQELHGATSLVDDFGVDSLELMEIGSRLESALGRRIQVTDLTAAETLGEAVDLLETRLAEPR</sequence>
<dbReference type="InterPro" id="IPR020806">
    <property type="entry name" value="PKS_PP-bd"/>
</dbReference>
<gene>
    <name evidence="4" type="ORF">VT52_024380</name>
</gene>
<evidence type="ECO:0000256" key="2">
    <source>
        <dbReference type="ARBA" id="ARBA00022553"/>
    </source>
</evidence>
<proteinExistence type="predicted"/>
<feature type="domain" description="Carrier" evidence="3">
    <location>
        <begin position="4"/>
        <end position="82"/>
    </location>
</feature>
<keyword evidence="5" id="KW-1185">Reference proteome</keyword>
<keyword evidence="1" id="KW-0596">Phosphopantetheine</keyword>